<dbReference type="Proteomes" id="UP000008063">
    <property type="component" value="Unassembled WGS sequence"/>
</dbReference>
<evidence type="ECO:0000256" key="4">
    <source>
        <dbReference type="ARBA" id="ARBA00023239"/>
    </source>
</evidence>
<protein>
    <recommendedName>
        <fullName evidence="5">CENP-V/GFA domain-containing protein</fullName>
    </recommendedName>
</protein>
<gene>
    <name evidence="6" type="ORF">SERLA73DRAFT_44695</name>
</gene>
<dbReference type="GO" id="GO:0046872">
    <property type="term" value="F:metal ion binding"/>
    <property type="evidence" value="ECO:0007669"/>
    <property type="project" value="UniProtKB-KW"/>
</dbReference>
<organism evidence="7">
    <name type="scientific">Serpula lacrymans var. lacrymans (strain S7.3)</name>
    <name type="common">Dry rot fungus</name>
    <dbReference type="NCBI Taxonomy" id="936435"/>
    <lineage>
        <taxon>Eukaryota</taxon>
        <taxon>Fungi</taxon>
        <taxon>Dikarya</taxon>
        <taxon>Basidiomycota</taxon>
        <taxon>Agaricomycotina</taxon>
        <taxon>Agaricomycetes</taxon>
        <taxon>Agaricomycetidae</taxon>
        <taxon>Boletales</taxon>
        <taxon>Coniophorineae</taxon>
        <taxon>Serpulaceae</taxon>
        <taxon>Serpula</taxon>
    </lineage>
</organism>
<dbReference type="Pfam" id="PF04828">
    <property type="entry name" value="GFA"/>
    <property type="match status" value="1"/>
</dbReference>
<sequence length="155" mass="17860">MTGSSNHVLKGSCFCGNVSYSVFTPPVLSAYCHCSQCQRFTASPFVHSMHFEEKDFVWTHSEPHADHLDFYDNPLKPHKRRYRCKKCGVTVTSYNSKVNRFSVWGALLERNEEGKIKNWDIAKPTAHMFYGTRMLDVGDDLGKWEGYENKSQRLA</sequence>
<feature type="domain" description="CENP-V/GFA" evidence="5">
    <location>
        <begin position="9"/>
        <end position="120"/>
    </location>
</feature>
<dbReference type="InterPro" id="IPR011057">
    <property type="entry name" value="Mss4-like_sf"/>
</dbReference>
<dbReference type="InterPro" id="IPR006913">
    <property type="entry name" value="CENP-V/GFA"/>
</dbReference>
<dbReference type="SUPFAM" id="SSF51316">
    <property type="entry name" value="Mss4-like"/>
    <property type="match status" value="1"/>
</dbReference>
<evidence type="ECO:0000256" key="1">
    <source>
        <dbReference type="ARBA" id="ARBA00005495"/>
    </source>
</evidence>
<reference evidence="7" key="1">
    <citation type="journal article" date="2011" name="Science">
        <title>The plant cell wall-decomposing machinery underlies the functional diversity of forest fungi.</title>
        <authorList>
            <person name="Eastwood D.C."/>
            <person name="Floudas D."/>
            <person name="Binder M."/>
            <person name="Majcherczyk A."/>
            <person name="Schneider P."/>
            <person name="Aerts A."/>
            <person name="Asiegbu F.O."/>
            <person name="Baker S.E."/>
            <person name="Barry K."/>
            <person name="Bendiksby M."/>
            <person name="Blumentritt M."/>
            <person name="Coutinho P.M."/>
            <person name="Cullen D."/>
            <person name="de Vries R.P."/>
            <person name="Gathman A."/>
            <person name="Goodell B."/>
            <person name="Henrissat B."/>
            <person name="Ihrmark K."/>
            <person name="Kauserud H."/>
            <person name="Kohler A."/>
            <person name="LaButti K."/>
            <person name="Lapidus A."/>
            <person name="Lavin J.L."/>
            <person name="Lee Y.-H."/>
            <person name="Lindquist E."/>
            <person name="Lilly W."/>
            <person name="Lucas S."/>
            <person name="Morin E."/>
            <person name="Murat C."/>
            <person name="Oguiza J.A."/>
            <person name="Park J."/>
            <person name="Pisabarro A.G."/>
            <person name="Riley R."/>
            <person name="Rosling A."/>
            <person name="Salamov A."/>
            <person name="Schmidt O."/>
            <person name="Schmutz J."/>
            <person name="Skrede I."/>
            <person name="Stenlid J."/>
            <person name="Wiebenga A."/>
            <person name="Xie X."/>
            <person name="Kuees U."/>
            <person name="Hibbett D.S."/>
            <person name="Hoffmeister D."/>
            <person name="Hoegberg N."/>
            <person name="Martin F."/>
            <person name="Grigoriev I.V."/>
            <person name="Watkinson S.C."/>
        </authorList>
    </citation>
    <scope>NUCLEOTIDE SEQUENCE [LARGE SCALE GENOMIC DNA]</scope>
    <source>
        <strain evidence="7">strain S7.3</strain>
    </source>
</reference>
<keyword evidence="4" id="KW-0456">Lyase</keyword>
<dbReference type="STRING" id="936435.F8PFJ8"/>
<dbReference type="InParanoid" id="F8PFJ8"/>
<dbReference type="GO" id="GO:0016846">
    <property type="term" value="F:carbon-sulfur lyase activity"/>
    <property type="evidence" value="ECO:0007669"/>
    <property type="project" value="InterPro"/>
</dbReference>
<keyword evidence="7" id="KW-1185">Reference proteome</keyword>
<dbReference type="PANTHER" id="PTHR33337">
    <property type="entry name" value="GFA DOMAIN-CONTAINING PROTEIN"/>
    <property type="match status" value="1"/>
</dbReference>
<evidence type="ECO:0000313" key="6">
    <source>
        <dbReference type="EMBL" id="EGO05287.1"/>
    </source>
</evidence>
<accession>F8PFJ8</accession>
<comment type="similarity">
    <text evidence="1">Belongs to the Gfa family.</text>
</comment>
<keyword evidence="2" id="KW-0479">Metal-binding</keyword>
<name>F8PFJ8_SERL3</name>
<dbReference type="Gene3D" id="3.90.1590.10">
    <property type="entry name" value="glutathione-dependent formaldehyde- activating enzyme (gfa)"/>
    <property type="match status" value="1"/>
</dbReference>
<keyword evidence="3" id="KW-0862">Zinc</keyword>
<proteinExistence type="inferred from homology"/>
<evidence type="ECO:0000259" key="5">
    <source>
        <dbReference type="PROSITE" id="PS51891"/>
    </source>
</evidence>
<evidence type="ECO:0000313" key="7">
    <source>
        <dbReference type="Proteomes" id="UP000008063"/>
    </source>
</evidence>
<dbReference type="OMA" id="NINDRKP"/>
<dbReference type="PROSITE" id="PS51891">
    <property type="entry name" value="CENP_V_GFA"/>
    <property type="match status" value="1"/>
</dbReference>
<dbReference type="PANTHER" id="PTHR33337:SF40">
    <property type="entry name" value="CENP-V_GFA DOMAIN-CONTAINING PROTEIN-RELATED"/>
    <property type="match status" value="1"/>
</dbReference>
<evidence type="ECO:0000256" key="3">
    <source>
        <dbReference type="ARBA" id="ARBA00022833"/>
    </source>
</evidence>
<dbReference type="AlphaFoldDB" id="F8PFJ8"/>
<evidence type="ECO:0000256" key="2">
    <source>
        <dbReference type="ARBA" id="ARBA00022723"/>
    </source>
</evidence>
<dbReference type="EMBL" id="GL945474">
    <property type="protein sequence ID" value="EGO05287.1"/>
    <property type="molecule type" value="Genomic_DNA"/>
</dbReference>
<dbReference type="OrthoDB" id="9970124at2759"/>
<dbReference type="HOGENOM" id="CLU_055491_8_1_1"/>